<gene>
    <name evidence="2" type="ORF">OG442_14875</name>
</gene>
<evidence type="ECO:0000313" key="3">
    <source>
        <dbReference type="Proteomes" id="UP001432209"/>
    </source>
</evidence>
<organism evidence="2 3">
    <name type="scientific">Streptomyces niveus</name>
    <name type="common">Streptomyces spheroides</name>
    <dbReference type="NCBI Taxonomy" id="193462"/>
    <lineage>
        <taxon>Bacteria</taxon>
        <taxon>Bacillati</taxon>
        <taxon>Actinomycetota</taxon>
        <taxon>Actinomycetes</taxon>
        <taxon>Kitasatosporales</taxon>
        <taxon>Streptomycetaceae</taxon>
        <taxon>Streptomyces</taxon>
    </lineage>
</organism>
<keyword evidence="3" id="KW-1185">Reference proteome</keyword>
<evidence type="ECO:0000313" key="2">
    <source>
        <dbReference type="EMBL" id="WUX52721.1"/>
    </source>
</evidence>
<feature type="transmembrane region" description="Helical" evidence="1">
    <location>
        <begin position="87"/>
        <end position="112"/>
    </location>
</feature>
<dbReference type="Proteomes" id="UP001432209">
    <property type="component" value="Chromosome"/>
</dbReference>
<dbReference type="GeneID" id="91344419"/>
<keyword evidence="1" id="KW-1133">Transmembrane helix</keyword>
<keyword evidence="1" id="KW-0812">Transmembrane</keyword>
<name>A0ABZ2A270_STRNV</name>
<proteinExistence type="predicted"/>
<sequence>MRSREYDYDFRTKARRIRSWGIGLLAGAAILWTWCAVLLLTPYSVDTEPDDRSPKECESRLLTEFGTANDGLGNGDWCQNERDWPEALAVLGLSVPVSIVGVGLFTTGSVTARMSSHAEVMRDLDKISDNNRNT</sequence>
<reference evidence="2" key="1">
    <citation type="submission" date="2022-10" db="EMBL/GenBank/DDBJ databases">
        <title>The complete genomes of actinobacterial strains from the NBC collection.</title>
        <authorList>
            <person name="Joergensen T.S."/>
            <person name="Alvarez Arevalo M."/>
            <person name="Sterndorff E.B."/>
            <person name="Faurdal D."/>
            <person name="Vuksanovic O."/>
            <person name="Mourched A.-S."/>
            <person name="Charusanti P."/>
            <person name="Shaw S."/>
            <person name="Blin K."/>
            <person name="Weber T."/>
        </authorList>
    </citation>
    <scope>NUCLEOTIDE SEQUENCE</scope>
    <source>
        <strain evidence="2">NBC_01432</strain>
    </source>
</reference>
<evidence type="ECO:0000256" key="1">
    <source>
        <dbReference type="SAM" id="Phobius"/>
    </source>
</evidence>
<dbReference type="RefSeq" id="WP_329076372.1">
    <property type="nucleotide sequence ID" value="NZ_CP108849.2"/>
</dbReference>
<accession>A0ABZ2A270</accession>
<dbReference type="EMBL" id="CP109495">
    <property type="protein sequence ID" value="WUX52721.1"/>
    <property type="molecule type" value="Genomic_DNA"/>
</dbReference>
<keyword evidence="1" id="KW-0472">Membrane</keyword>
<feature type="transmembrane region" description="Helical" evidence="1">
    <location>
        <begin position="20"/>
        <end position="45"/>
    </location>
</feature>
<protein>
    <submittedName>
        <fullName evidence="2">Uncharacterized protein</fullName>
    </submittedName>
</protein>